<feature type="transmembrane region" description="Helical" evidence="5">
    <location>
        <begin position="181"/>
        <end position="202"/>
    </location>
</feature>
<dbReference type="PANTHER" id="PTHR31310">
    <property type="match status" value="1"/>
</dbReference>
<proteinExistence type="predicted"/>
<feature type="transmembrane region" description="Helical" evidence="5">
    <location>
        <begin position="149"/>
        <end position="174"/>
    </location>
</feature>
<evidence type="ECO:0000256" key="3">
    <source>
        <dbReference type="ARBA" id="ARBA00022989"/>
    </source>
</evidence>
<evidence type="ECO:0000256" key="1">
    <source>
        <dbReference type="ARBA" id="ARBA00004141"/>
    </source>
</evidence>
<feature type="transmembrane region" description="Helical" evidence="5">
    <location>
        <begin position="246"/>
        <end position="267"/>
    </location>
</feature>
<gene>
    <name evidence="7" type="ORF">AVDCRST_MAG16-412</name>
</gene>
<evidence type="ECO:0000313" key="7">
    <source>
        <dbReference type="EMBL" id="CAA9315304.1"/>
    </source>
</evidence>
<comment type="subcellular location">
    <subcellularLocation>
        <location evidence="1">Membrane</location>
        <topology evidence="1">Multi-pass membrane protein</topology>
    </subcellularLocation>
</comment>
<dbReference type="PANTHER" id="PTHR31310:SF7">
    <property type="entry name" value="PA-PHOSPHATASE RELATED-FAMILY PROTEIN DDB_G0268928"/>
    <property type="match status" value="1"/>
</dbReference>
<organism evidence="7">
    <name type="scientific">uncultured Frankineae bacterium</name>
    <dbReference type="NCBI Taxonomy" id="437475"/>
    <lineage>
        <taxon>Bacteria</taxon>
        <taxon>Bacillati</taxon>
        <taxon>Actinomycetota</taxon>
        <taxon>Actinomycetes</taxon>
        <taxon>Frankiales</taxon>
        <taxon>environmental samples</taxon>
    </lineage>
</organism>
<keyword evidence="4 5" id="KW-0472">Membrane</keyword>
<feature type="transmembrane region" description="Helical" evidence="5">
    <location>
        <begin position="46"/>
        <end position="67"/>
    </location>
</feature>
<name>A0A6J4KVD7_9ACTN</name>
<feature type="domain" description="Inositolphosphotransferase Aur1/Ipt1" evidence="6">
    <location>
        <begin position="122"/>
        <end position="315"/>
    </location>
</feature>
<evidence type="ECO:0000256" key="4">
    <source>
        <dbReference type="ARBA" id="ARBA00023136"/>
    </source>
</evidence>
<dbReference type="Pfam" id="PF14378">
    <property type="entry name" value="PAP2_3"/>
    <property type="match status" value="1"/>
</dbReference>
<dbReference type="InterPro" id="IPR026841">
    <property type="entry name" value="Aur1/Ipt1"/>
</dbReference>
<dbReference type="Gene3D" id="1.20.144.10">
    <property type="entry name" value="Phosphatidic acid phosphatase type 2/haloperoxidase"/>
    <property type="match status" value="1"/>
</dbReference>
<dbReference type="InterPro" id="IPR052185">
    <property type="entry name" value="IPC_Synthase-Related"/>
</dbReference>
<keyword evidence="3 5" id="KW-1133">Transmembrane helix</keyword>
<reference evidence="7" key="1">
    <citation type="submission" date="2020-02" db="EMBL/GenBank/DDBJ databases">
        <authorList>
            <person name="Meier V. D."/>
        </authorList>
    </citation>
    <scope>NUCLEOTIDE SEQUENCE</scope>
    <source>
        <strain evidence="7">AVDCRST_MAG16</strain>
    </source>
</reference>
<feature type="transmembrane region" description="Helical" evidence="5">
    <location>
        <begin position="87"/>
        <end position="104"/>
    </location>
</feature>
<sequence>MGHLATALRPYAFAVALAVASAVVSVSVAASFGLPLRDPDGIAGPAYVRLPLIVVLFLAADVIPRLLWRRRAPVRRILRERLSPERLGLVAVGMASFYVTYVAYRNLKGALPFARPGVRDEQLVALDEAMAFGHDPAELLHSLLGTGTAAYFLSAVYLLYLLFVPLSLGAALVWGRNVRVGSWYVTALCLNWLLGAVSYYLVPSLGPVFVNPERYADLPETGVSLLQESLARARLEVLADPAGADAIAGVAGFASLHCSVVFTAVLVAHFVGLPRVITWALWVFLLLTVVATAYFGWHYLIDDVAGLLLGGLSVLIAERVTRRAGPVSGVPAQPVRELERAAA</sequence>
<evidence type="ECO:0000256" key="2">
    <source>
        <dbReference type="ARBA" id="ARBA00022692"/>
    </source>
</evidence>
<feature type="transmembrane region" description="Helical" evidence="5">
    <location>
        <begin position="279"/>
        <end position="300"/>
    </location>
</feature>
<feature type="transmembrane region" description="Helical" evidence="5">
    <location>
        <begin position="12"/>
        <end position="34"/>
    </location>
</feature>
<dbReference type="AlphaFoldDB" id="A0A6J4KVD7"/>
<keyword evidence="2 5" id="KW-0812">Transmembrane</keyword>
<evidence type="ECO:0000256" key="5">
    <source>
        <dbReference type="SAM" id="Phobius"/>
    </source>
</evidence>
<dbReference type="EMBL" id="CADCUE010000034">
    <property type="protein sequence ID" value="CAA9315304.1"/>
    <property type="molecule type" value="Genomic_DNA"/>
</dbReference>
<evidence type="ECO:0000259" key="6">
    <source>
        <dbReference type="Pfam" id="PF14378"/>
    </source>
</evidence>
<accession>A0A6J4KVD7</accession>
<protein>
    <recommendedName>
        <fullName evidence="6">Inositolphosphotransferase Aur1/Ipt1 domain-containing protein</fullName>
    </recommendedName>
</protein>
<dbReference type="GO" id="GO:0016020">
    <property type="term" value="C:membrane"/>
    <property type="evidence" value="ECO:0007669"/>
    <property type="project" value="UniProtKB-SubCell"/>
</dbReference>